<dbReference type="EMBL" id="RBNJ01008860">
    <property type="protein sequence ID" value="RUS27199.1"/>
    <property type="molecule type" value="Genomic_DNA"/>
</dbReference>
<gene>
    <name evidence="1" type="ORF">BC938DRAFT_483596</name>
</gene>
<keyword evidence="2" id="KW-1185">Reference proteome</keyword>
<dbReference type="AlphaFoldDB" id="A0A433QBT6"/>
<reference evidence="1 2" key="1">
    <citation type="journal article" date="2018" name="New Phytol.">
        <title>Phylogenomics of Endogonaceae and evolution of mycorrhizas within Mucoromycota.</title>
        <authorList>
            <person name="Chang Y."/>
            <person name="Desiro A."/>
            <person name="Na H."/>
            <person name="Sandor L."/>
            <person name="Lipzen A."/>
            <person name="Clum A."/>
            <person name="Barry K."/>
            <person name="Grigoriev I.V."/>
            <person name="Martin F.M."/>
            <person name="Stajich J.E."/>
            <person name="Smith M.E."/>
            <person name="Bonito G."/>
            <person name="Spatafora J.W."/>
        </authorList>
    </citation>
    <scope>NUCLEOTIDE SEQUENCE [LARGE SCALE GENOMIC DNA]</scope>
    <source>
        <strain evidence="1 2">AD002</strain>
    </source>
</reference>
<name>A0A433QBT6_9FUNG</name>
<evidence type="ECO:0000313" key="2">
    <source>
        <dbReference type="Proteomes" id="UP000274822"/>
    </source>
</evidence>
<evidence type="ECO:0000313" key="1">
    <source>
        <dbReference type="EMBL" id="RUS27199.1"/>
    </source>
</evidence>
<organism evidence="1 2">
    <name type="scientific">Jimgerdemannia flammicorona</name>
    <dbReference type="NCBI Taxonomy" id="994334"/>
    <lineage>
        <taxon>Eukaryota</taxon>
        <taxon>Fungi</taxon>
        <taxon>Fungi incertae sedis</taxon>
        <taxon>Mucoromycota</taxon>
        <taxon>Mucoromycotina</taxon>
        <taxon>Endogonomycetes</taxon>
        <taxon>Endogonales</taxon>
        <taxon>Endogonaceae</taxon>
        <taxon>Jimgerdemannia</taxon>
    </lineage>
</organism>
<proteinExistence type="predicted"/>
<sequence>MCKKRLHFAIPKVIATEKICSWRERGFGVRDSGEWRRRWYLSTKRGSRSCCDEMRWLVISPRKKHDCLSRPHFSLLPLFHFDSSIHHRGIHVVLLELYFPTNRVILIPPLLPAERVVRQQNLDPKYRAIPMPCRQSLTDDGKIVGDFHRRYVLKINCQV</sequence>
<comment type="caution">
    <text evidence="1">The sequence shown here is derived from an EMBL/GenBank/DDBJ whole genome shotgun (WGS) entry which is preliminary data.</text>
</comment>
<protein>
    <submittedName>
        <fullName evidence="1">Uncharacterized protein</fullName>
    </submittedName>
</protein>
<dbReference type="Proteomes" id="UP000274822">
    <property type="component" value="Unassembled WGS sequence"/>
</dbReference>
<accession>A0A433QBT6</accession>